<accession>H8K827</accession>
<keyword evidence="3" id="KW-1185">Reference proteome</keyword>
<dbReference type="EMBL" id="CP003338">
    <property type="protein sequence ID" value="AFC71420.1"/>
    <property type="molecule type" value="Genomic_DNA"/>
</dbReference>
<gene>
    <name evidence="2" type="ordered locus">MC5_05820</name>
</gene>
<dbReference type="KEGG" id="rau:MC5_05820"/>
<evidence type="ECO:0000256" key="1">
    <source>
        <dbReference type="SAM" id="Phobius"/>
    </source>
</evidence>
<proteinExistence type="predicted"/>
<keyword evidence="1" id="KW-0472">Membrane</keyword>
<feature type="transmembrane region" description="Helical" evidence="1">
    <location>
        <begin position="21"/>
        <end position="39"/>
    </location>
</feature>
<name>H8K827_RICAC</name>
<evidence type="ECO:0000313" key="2">
    <source>
        <dbReference type="EMBL" id="AFC71420.1"/>
    </source>
</evidence>
<organism evidence="2 3">
    <name type="scientific">Rickettsia australis (strain Cutlack)</name>
    <dbReference type="NCBI Taxonomy" id="1105110"/>
    <lineage>
        <taxon>Bacteria</taxon>
        <taxon>Pseudomonadati</taxon>
        <taxon>Pseudomonadota</taxon>
        <taxon>Alphaproteobacteria</taxon>
        <taxon>Rickettsiales</taxon>
        <taxon>Rickettsiaceae</taxon>
        <taxon>Rickettsieae</taxon>
        <taxon>Rickettsia</taxon>
        <taxon>spotted fever group</taxon>
    </lineage>
</organism>
<keyword evidence="1" id="KW-1133">Transmembrane helix</keyword>
<dbReference type="Proteomes" id="UP000007589">
    <property type="component" value="Chromosome"/>
</dbReference>
<reference evidence="3" key="1">
    <citation type="submission" date="2012-02" db="EMBL/GenBank/DDBJ databases">
        <title>Complete genome sequence of Rickettsia australis strain Cutlack.</title>
        <authorList>
            <person name="Johnson S.L."/>
            <person name="Munk A.C."/>
            <person name="Han S."/>
            <person name="Bruce D.C."/>
            <person name="Dasch G.A."/>
        </authorList>
    </citation>
    <scope>NUCLEOTIDE SEQUENCE [LARGE SCALE GENOMIC DNA]</scope>
    <source>
        <strain evidence="3">Cutlack</strain>
    </source>
</reference>
<feature type="transmembrane region" description="Helical" evidence="1">
    <location>
        <begin position="51"/>
        <end position="70"/>
    </location>
</feature>
<evidence type="ECO:0000313" key="3">
    <source>
        <dbReference type="Proteomes" id="UP000007589"/>
    </source>
</evidence>
<protein>
    <submittedName>
        <fullName evidence="2">Transposase IS982</fullName>
    </submittedName>
</protein>
<keyword evidence="1" id="KW-0812">Transmembrane</keyword>
<dbReference type="HOGENOM" id="CLU_2737442_0_0_5"/>
<dbReference type="AlphaFoldDB" id="H8K827"/>
<sequence>MSKSENIQKSDKAPKIIREDIFLDLMVSHLILFAIWMTARPYTVNLNHFILIIKLKLSVMIPDIFINIALD</sequence>